<evidence type="ECO:0000256" key="3">
    <source>
        <dbReference type="SAM" id="MobiDB-lite"/>
    </source>
</evidence>
<evidence type="ECO:0000256" key="1">
    <source>
        <dbReference type="ARBA" id="ARBA00022722"/>
    </source>
</evidence>
<sequence length="213" mass="24528">MAEEPSAKHHHAETSDNRSNLVDINVPGEKREYTRTLKGVELHDKETLEIVCTSKPDKADEVISRLWRKLGGRPKLLTAMLQHDKLFTFAGFSIESDKEKLKLSSMEINPNKFIDIQRKWGVPYTGKEYDSLTDVAASVIHPFYKGMKNKINTQENYTLWGTSKLPDNLIEYAGVDAYAAYKSWFMIDYITDGSEYAKQREAENFYDHAYCPF</sequence>
<protein>
    <recommendedName>
        <fullName evidence="6">3'-5' exonuclease domain-containing protein</fullName>
    </recommendedName>
</protein>
<evidence type="ECO:0008006" key="6">
    <source>
        <dbReference type="Google" id="ProtNLM"/>
    </source>
</evidence>
<feature type="region of interest" description="Disordered" evidence="3">
    <location>
        <begin position="1"/>
        <end position="22"/>
    </location>
</feature>
<proteinExistence type="predicted"/>
<reference evidence="4" key="1">
    <citation type="submission" date="2018-08" db="EMBL/GenBank/DDBJ databases">
        <authorList>
            <person name="Rossello M."/>
        </authorList>
    </citation>
    <scope>NUCLEOTIDE SEQUENCE [LARGE SCALE GENOMIC DNA]</scope>
    <source>
        <strain evidence="4">cv. Chinese Spring</strain>
    </source>
</reference>
<dbReference type="GO" id="GO:0008408">
    <property type="term" value="F:3'-5' exonuclease activity"/>
    <property type="evidence" value="ECO:0000318"/>
    <property type="project" value="GO_Central"/>
</dbReference>
<dbReference type="OrthoDB" id="446462at2759"/>
<dbReference type="PANTHER" id="PTHR13620:SF75">
    <property type="entry name" value="UBIQUITIN-LIKE DOMAIN-CONTAINING PROTEIN"/>
    <property type="match status" value="1"/>
</dbReference>
<organism evidence="4">
    <name type="scientific">Triticum aestivum</name>
    <name type="common">Wheat</name>
    <dbReference type="NCBI Taxonomy" id="4565"/>
    <lineage>
        <taxon>Eukaryota</taxon>
        <taxon>Viridiplantae</taxon>
        <taxon>Streptophyta</taxon>
        <taxon>Embryophyta</taxon>
        <taxon>Tracheophyta</taxon>
        <taxon>Spermatophyta</taxon>
        <taxon>Magnoliopsida</taxon>
        <taxon>Liliopsida</taxon>
        <taxon>Poales</taxon>
        <taxon>Poaceae</taxon>
        <taxon>BOP clade</taxon>
        <taxon>Pooideae</taxon>
        <taxon>Triticodae</taxon>
        <taxon>Triticeae</taxon>
        <taxon>Triticinae</taxon>
        <taxon>Triticum</taxon>
    </lineage>
</organism>
<dbReference type="PANTHER" id="PTHR13620">
    <property type="entry name" value="3-5 EXONUCLEASE"/>
    <property type="match status" value="1"/>
</dbReference>
<dbReference type="AlphaFoldDB" id="A0A3B6SBZ8"/>
<dbReference type="Gene3D" id="3.30.420.10">
    <property type="entry name" value="Ribonuclease H-like superfamily/Ribonuclease H"/>
    <property type="match status" value="1"/>
</dbReference>
<evidence type="ECO:0000313" key="4">
    <source>
        <dbReference type="EnsemblPlants" id="TraesCS7B02G147200.1"/>
    </source>
</evidence>
<dbReference type="GO" id="GO:0005737">
    <property type="term" value="C:cytoplasm"/>
    <property type="evidence" value="ECO:0000318"/>
    <property type="project" value="GO_Central"/>
</dbReference>
<dbReference type="GO" id="GO:0003676">
    <property type="term" value="F:nucleic acid binding"/>
    <property type="evidence" value="ECO:0007669"/>
    <property type="project" value="InterPro"/>
</dbReference>
<dbReference type="InterPro" id="IPR051132">
    <property type="entry name" value="3-5_Exonuclease_domain"/>
</dbReference>
<dbReference type="OMA" id="RKWGVPY"/>
<keyword evidence="5" id="KW-1185">Reference proteome</keyword>
<dbReference type="Proteomes" id="UP000019116">
    <property type="component" value="Chromosome 7B"/>
</dbReference>
<dbReference type="InterPro" id="IPR036397">
    <property type="entry name" value="RNaseH_sf"/>
</dbReference>
<evidence type="ECO:0000256" key="2">
    <source>
        <dbReference type="ARBA" id="ARBA00022801"/>
    </source>
</evidence>
<dbReference type="EnsemblPlants" id="TraesCS7B02G147200.1">
    <property type="protein sequence ID" value="TraesCS7B02G147200.1"/>
    <property type="gene ID" value="TraesCS7B02G147200"/>
</dbReference>
<dbReference type="Gramene" id="TraesCS7B02G147200.1">
    <property type="protein sequence ID" value="TraesCS7B02G147200.1"/>
    <property type="gene ID" value="TraesCS7B02G147200"/>
</dbReference>
<reference evidence="4" key="2">
    <citation type="submission" date="2018-10" db="UniProtKB">
        <authorList>
            <consortium name="EnsemblPlants"/>
        </authorList>
    </citation>
    <scope>IDENTIFICATION</scope>
</reference>
<name>A0A3B6SBZ8_WHEAT</name>
<keyword evidence="2" id="KW-0378">Hydrolase</keyword>
<dbReference type="GO" id="GO:0005634">
    <property type="term" value="C:nucleus"/>
    <property type="evidence" value="ECO:0000318"/>
    <property type="project" value="GO_Central"/>
</dbReference>
<accession>A0A3B6SBZ8</accession>
<evidence type="ECO:0000313" key="5">
    <source>
        <dbReference type="Proteomes" id="UP000019116"/>
    </source>
</evidence>
<keyword evidence="1" id="KW-0540">Nuclease</keyword>